<dbReference type="STRING" id="765915.A0A1Y2H7A5"/>
<dbReference type="SMART" id="SM00184">
    <property type="entry name" value="RING"/>
    <property type="match status" value="1"/>
</dbReference>
<dbReference type="PANTHER" id="PTHR16047:SF7">
    <property type="entry name" value="E3 UBIQUITIN-PROTEIN LIGASE RFWD3"/>
    <property type="match status" value="1"/>
</dbReference>
<evidence type="ECO:0000313" key="7">
    <source>
        <dbReference type="Proteomes" id="UP000193411"/>
    </source>
</evidence>
<dbReference type="SUPFAM" id="SSF50978">
    <property type="entry name" value="WD40 repeat-like"/>
    <property type="match status" value="1"/>
</dbReference>
<evidence type="ECO:0000256" key="2">
    <source>
        <dbReference type="PROSITE-ProRule" id="PRU00175"/>
    </source>
</evidence>
<organism evidence="6 7">
    <name type="scientific">Catenaria anguillulae PL171</name>
    <dbReference type="NCBI Taxonomy" id="765915"/>
    <lineage>
        <taxon>Eukaryota</taxon>
        <taxon>Fungi</taxon>
        <taxon>Fungi incertae sedis</taxon>
        <taxon>Blastocladiomycota</taxon>
        <taxon>Blastocladiomycetes</taxon>
        <taxon>Blastocladiales</taxon>
        <taxon>Catenariaceae</taxon>
        <taxon>Catenaria</taxon>
    </lineage>
</organism>
<dbReference type="PANTHER" id="PTHR16047">
    <property type="entry name" value="RFWD3 PROTEIN"/>
    <property type="match status" value="1"/>
</dbReference>
<evidence type="ECO:0000256" key="3">
    <source>
        <dbReference type="SAM" id="Coils"/>
    </source>
</evidence>
<keyword evidence="7" id="KW-1185">Reference proteome</keyword>
<accession>A0A1Y2H7A5</accession>
<evidence type="ECO:0000313" key="6">
    <source>
        <dbReference type="EMBL" id="ORZ29884.1"/>
    </source>
</evidence>
<dbReference type="GO" id="GO:0036297">
    <property type="term" value="P:interstrand cross-link repair"/>
    <property type="evidence" value="ECO:0007669"/>
    <property type="project" value="InterPro"/>
</dbReference>
<feature type="region of interest" description="Disordered" evidence="4">
    <location>
        <begin position="196"/>
        <end position="235"/>
    </location>
</feature>
<feature type="region of interest" description="Disordered" evidence="4">
    <location>
        <begin position="1"/>
        <end position="64"/>
    </location>
</feature>
<dbReference type="Proteomes" id="UP000193411">
    <property type="component" value="Unassembled WGS sequence"/>
</dbReference>
<feature type="coiled-coil region" evidence="3">
    <location>
        <begin position="162"/>
        <end position="196"/>
    </location>
</feature>
<dbReference type="EMBL" id="MCFL01000122">
    <property type="protein sequence ID" value="ORZ29884.1"/>
    <property type="molecule type" value="Genomic_DNA"/>
</dbReference>
<dbReference type="GO" id="GO:0004842">
    <property type="term" value="F:ubiquitin-protein transferase activity"/>
    <property type="evidence" value="ECO:0007669"/>
    <property type="project" value="InterPro"/>
</dbReference>
<dbReference type="Pfam" id="PF13639">
    <property type="entry name" value="zf-RING_2"/>
    <property type="match status" value="1"/>
</dbReference>
<dbReference type="InterPro" id="IPR015943">
    <property type="entry name" value="WD40/YVTN_repeat-like_dom_sf"/>
</dbReference>
<reference evidence="6 7" key="1">
    <citation type="submission" date="2016-07" db="EMBL/GenBank/DDBJ databases">
        <title>Pervasive Adenine N6-methylation of Active Genes in Fungi.</title>
        <authorList>
            <consortium name="DOE Joint Genome Institute"/>
            <person name="Mondo S.J."/>
            <person name="Dannebaum R.O."/>
            <person name="Kuo R.C."/>
            <person name="Labutti K."/>
            <person name="Haridas S."/>
            <person name="Kuo A."/>
            <person name="Salamov A."/>
            <person name="Ahrendt S.R."/>
            <person name="Lipzen A."/>
            <person name="Sullivan W."/>
            <person name="Andreopoulos W.B."/>
            <person name="Clum A."/>
            <person name="Lindquist E."/>
            <person name="Daum C."/>
            <person name="Ramamoorthy G.K."/>
            <person name="Gryganskyi A."/>
            <person name="Culley D."/>
            <person name="Magnuson J.K."/>
            <person name="James T.Y."/>
            <person name="O'Malley M.A."/>
            <person name="Stajich J.E."/>
            <person name="Spatafora J.W."/>
            <person name="Visel A."/>
            <person name="Grigoriev I.V."/>
        </authorList>
    </citation>
    <scope>NUCLEOTIDE SEQUENCE [LARGE SCALE GENOMIC DNA]</scope>
    <source>
        <strain evidence="6 7">PL171</strain>
    </source>
</reference>
<keyword evidence="2" id="KW-0862">Zinc</keyword>
<sequence>MSTDARNQPPATPGGSQGLSPPATPNQQGISGDDHTGGMKRKRPPNESPPENEAAAKLVRPDAPDETMTLADAMTCSICMCEWTNSGVHRVVSLECGHLFGRSCIEQWLTPAERGIVKKCPTCGAKGKLKDLRNIYPIAVVAVDSDQVERLKHQVAYERGMREQKERELEQARMSLSMIRAERDRYESELRELRVRQKQHQQPSIPAARHGPIIPSTDTTLSQPHPGNSQDWTPSQRRMRSHFSQLALSLTTGPDSHTILLYSLAATATQLPTNPLQIHSKPIKHLAISPADLNSPYSAHPHLLTAGLDSRACLLKETRVVTEFHLPSPAWSCAFDQTDGFKVWVGAADCGVYGYDLRMPARWWVRVGVDEVLGVRGPGVHSVVHVAEGGLGGMVVAATMKGAVAWTGLGNAPASSAYTGGAPTPTPTGARIAYPQALNGRQCFALEHVHAPLGVAPSLAYAFRHGSSPLCVLSSTYAAAECLWTWPAHPPAYSTSPATLMTRFAAWQWSAEEPVVMAVPNEALNKVDVIVETNV</sequence>
<keyword evidence="3" id="KW-0175">Coiled coil</keyword>
<dbReference type="SUPFAM" id="SSF57850">
    <property type="entry name" value="RING/U-box"/>
    <property type="match status" value="1"/>
</dbReference>
<dbReference type="InterPro" id="IPR036322">
    <property type="entry name" value="WD40_repeat_dom_sf"/>
</dbReference>
<evidence type="ECO:0000256" key="1">
    <source>
        <dbReference type="ARBA" id="ARBA00034306"/>
    </source>
</evidence>
<dbReference type="GO" id="GO:0016567">
    <property type="term" value="P:protein ubiquitination"/>
    <property type="evidence" value="ECO:0007669"/>
    <property type="project" value="InterPro"/>
</dbReference>
<name>A0A1Y2H7A5_9FUNG</name>
<evidence type="ECO:0000256" key="4">
    <source>
        <dbReference type="SAM" id="MobiDB-lite"/>
    </source>
</evidence>
<evidence type="ECO:0000259" key="5">
    <source>
        <dbReference type="PROSITE" id="PS50089"/>
    </source>
</evidence>
<dbReference type="AlphaFoldDB" id="A0A1Y2H7A5"/>
<feature type="domain" description="RING-type" evidence="5">
    <location>
        <begin position="76"/>
        <end position="123"/>
    </location>
</feature>
<dbReference type="InterPro" id="IPR013083">
    <property type="entry name" value="Znf_RING/FYVE/PHD"/>
</dbReference>
<keyword evidence="2" id="KW-0863">Zinc-finger</keyword>
<dbReference type="OrthoDB" id="8062037at2759"/>
<proteinExistence type="predicted"/>
<dbReference type="Gene3D" id="2.130.10.10">
    <property type="entry name" value="YVTN repeat-like/Quinoprotein amine dehydrogenase"/>
    <property type="match status" value="1"/>
</dbReference>
<keyword evidence="2" id="KW-0479">Metal-binding</keyword>
<feature type="compositionally biased region" description="Polar residues" evidence="4">
    <location>
        <begin position="216"/>
        <end position="235"/>
    </location>
</feature>
<gene>
    <name evidence="6" type="ORF">BCR44DRAFT_1504796</name>
</gene>
<dbReference type="GO" id="GO:0008270">
    <property type="term" value="F:zinc ion binding"/>
    <property type="evidence" value="ECO:0007669"/>
    <property type="project" value="UniProtKB-KW"/>
</dbReference>
<dbReference type="InterPro" id="IPR001841">
    <property type="entry name" value="Znf_RING"/>
</dbReference>
<dbReference type="CDD" id="cd16450">
    <property type="entry name" value="mRING-C3HGC3_RFWD3"/>
    <property type="match status" value="1"/>
</dbReference>
<dbReference type="InterPro" id="IPR037381">
    <property type="entry name" value="RFWD3"/>
</dbReference>
<protein>
    <recommendedName>
        <fullName evidence="5">RING-type domain-containing protein</fullName>
    </recommendedName>
</protein>
<dbReference type="Gene3D" id="3.30.40.10">
    <property type="entry name" value="Zinc/RING finger domain, C3HC4 (zinc finger)"/>
    <property type="match status" value="1"/>
</dbReference>
<comment type="subcellular location">
    <subcellularLocation>
        <location evidence="1">Nucleus</location>
        <location evidence="1">Nuclear body</location>
    </subcellularLocation>
</comment>
<comment type="caution">
    <text evidence="6">The sequence shown here is derived from an EMBL/GenBank/DDBJ whole genome shotgun (WGS) entry which is preliminary data.</text>
</comment>
<dbReference type="PROSITE" id="PS50089">
    <property type="entry name" value="ZF_RING_2"/>
    <property type="match status" value="1"/>
</dbReference>
<dbReference type="GO" id="GO:0016604">
    <property type="term" value="C:nuclear body"/>
    <property type="evidence" value="ECO:0007669"/>
    <property type="project" value="UniProtKB-SubCell"/>
</dbReference>